<reference evidence="4" key="1">
    <citation type="submission" date="2023-09" db="UniProtKB">
        <authorList>
            <consortium name="Ensembl"/>
        </authorList>
    </citation>
    <scope>IDENTIFICATION</scope>
</reference>
<evidence type="ECO:0000256" key="3">
    <source>
        <dbReference type="ARBA" id="ARBA00023136"/>
    </source>
</evidence>
<evidence type="ECO:0000256" key="1">
    <source>
        <dbReference type="ARBA" id="ARBA00004370"/>
    </source>
</evidence>
<keyword evidence="2" id="KW-0812">Transmembrane</keyword>
<protein>
    <recommendedName>
        <fullName evidence="5">Immunoglobulin V-set domain-containing protein</fullName>
    </recommendedName>
</protein>
<comment type="subcellular location">
    <subcellularLocation>
        <location evidence="1">Membrane</location>
    </subcellularLocation>
</comment>
<evidence type="ECO:0000256" key="2">
    <source>
        <dbReference type="ARBA" id="ARBA00022692"/>
    </source>
</evidence>
<name>A0A3B4FC72_9CICH</name>
<dbReference type="GeneTree" id="ENSGT01030000237616"/>
<dbReference type="InterPro" id="IPR013783">
    <property type="entry name" value="Ig-like_fold"/>
</dbReference>
<evidence type="ECO:0000313" key="4">
    <source>
        <dbReference type="Ensembl" id="ENSPNYP00000006781.1"/>
    </source>
</evidence>
<organism evidence="4">
    <name type="scientific">Pundamilia nyererei</name>
    <dbReference type="NCBI Taxonomy" id="303518"/>
    <lineage>
        <taxon>Eukaryota</taxon>
        <taxon>Metazoa</taxon>
        <taxon>Chordata</taxon>
        <taxon>Craniata</taxon>
        <taxon>Vertebrata</taxon>
        <taxon>Euteleostomi</taxon>
        <taxon>Actinopterygii</taxon>
        <taxon>Neopterygii</taxon>
        <taxon>Teleostei</taxon>
        <taxon>Neoteleostei</taxon>
        <taxon>Acanthomorphata</taxon>
        <taxon>Ovalentaria</taxon>
        <taxon>Cichlomorphae</taxon>
        <taxon>Cichliformes</taxon>
        <taxon>Cichlidae</taxon>
        <taxon>African cichlids</taxon>
        <taxon>Pseudocrenilabrinae</taxon>
        <taxon>Haplochromini</taxon>
        <taxon>Pundamilia</taxon>
    </lineage>
</organism>
<dbReference type="Gene3D" id="2.60.40.10">
    <property type="entry name" value="Immunoglobulins"/>
    <property type="match status" value="1"/>
</dbReference>
<dbReference type="SUPFAM" id="SSF48726">
    <property type="entry name" value="Immunoglobulin"/>
    <property type="match status" value="1"/>
</dbReference>
<dbReference type="Ensembl" id="ENSPNYT00000006950.1">
    <property type="protein sequence ID" value="ENSPNYP00000006781.1"/>
    <property type="gene ID" value="ENSPNYG00000005229.1"/>
</dbReference>
<proteinExistence type="predicted"/>
<accession>A0A3B4FC72</accession>
<sequence>SFDYISNARTFTVTVSDLTSEDAGKYWCGVTRTGQDIYTEVKLKLAPGKQKLATATLHFLGRKASLNSISTLNVTLGVEFIFEQFFVSISDD</sequence>
<dbReference type="InterPro" id="IPR036179">
    <property type="entry name" value="Ig-like_dom_sf"/>
</dbReference>
<keyword evidence="3" id="KW-0472">Membrane</keyword>
<evidence type="ECO:0008006" key="5">
    <source>
        <dbReference type="Google" id="ProtNLM"/>
    </source>
</evidence>
<dbReference type="PANTHER" id="PTHR11860:SF118">
    <property type="entry name" value="CMRF35-LIKE MOLECULE 3-RELATED"/>
    <property type="match status" value="1"/>
</dbReference>
<dbReference type="GO" id="GO:0004888">
    <property type="term" value="F:transmembrane signaling receptor activity"/>
    <property type="evidence" value="ECO:0007669"/>
    <property type="project" value="TreeGrafter"/>
</dbReference>
<dbReference type="AlphaFoldDB" id="A0A3B4FC72"/>
<dbReference type="InterPro" id="IPR050671">
    <property type="entry name" value="CD300_family_receptors"/>
</dbReference>
<dbReference type="PANTHER" id="PTHR11860">
    <property type="entry name" value="POLYMERIC-IMMUNOGLOBULIN RECEPTOR"/>
    <property type="match status" value="1"/>
</dbReference>
<dbReference type="GO" id="GO:0005886">
    <property type="term" value="C:plasma membrane"/>
    <property type="evidence" value="ECO:0007669"/>
    <property type="project" value="TreeGrafter"/>
</dbReference>